<protein>
    <submittedName>
        <fullName evidence="1">PASTA domain-containing protein</fullName>
    </submittedName>
</protein>
<comment type="caution">
    <text evidence="1">The sequence shown here is derived from an EMBL/GenBank/DDBJ whole genome shotgun (WGS) entry which is preliminary data.</text>
</comment>
<reference evidence="1" key="1">
    <citation type="submission" date="2019-04" db="EMBL/GenBank/DDBJ databases">
        <title>Microbes associate with the intestines of laboratory mice.</title>
        <authorList>
            <person name="Navarre W."/>
            <person name="Wong E."/>
            <person name="Huang K."/>
            <person name="Tropini C."/>
            <person name="Ng K."/>
            <person name="Yu B."/>
        </authorList>
    </citation>
    <scope>NUCLEOTIDE SEQUENCE</scope>
    <source>
        <strain evidence="1">NM73_A23</strain>
    </source>
</reference>
<proteinExistence type="predicted"/>
<name>A0AC61QN29_9BACT</name>
<sequence>MTTKTFFRKLGSKYVWLNIVLMAIVAIAFVVALSIGTDIYTHHGEAIKVPNLEGKKFEDAKKLMTDAGLLIMVSDTGYNRMLPPDCILQQTPEAGELVKSKRCIFVTVNASQKPTLVIPDVVDNSSLREATAKLKTLGFKVGAPQYVTGEKDWVYGIVARGKNLSAGDSVPLDVMVSLQVGNGQLDDEEELFVTDHEPEETMEEEVIMTEEDPFEEVVE</sequence>
<evidence type="ECO:0000313" key="2">
    <source>
        <dbReference type="Proteomes" id="UP000308886"/>
    </source>
</evidence>
<dbReference type="EMBL" id="SRZC01000022">
    <property type="protein sequence ID" value="TGX80756.1"/>
    <property type="molecule type" value="Genomic_DNA"/>
</dbReference>
<keyword evidence="2" id="KW-1185">Reference proteome</keyword>
<dbReference type="Proteomes" id="UP000308886">
    <property type="component" value="Unassembled WGS sequence"/>
</dbReference>
<gene>
    <name evidence="1" type="ORF">E5358_12125</name>
</gene>
<accession>A0AC61QN29</accession>
<evidence type="ECO:0000313" key="1">
    <source>
        <dbReference type="EMBL" id="TGX80756.1"/>
    </source>
</evidence>
<organism evidence="1 2">
    <name type="scientific">Palleniella muris</name>
    <dbReference type="NCBI Taxonomy" id="3038145"/>
    <lineage>
        <taxon>Bacteria</taxon>
        <taxon>Pseudomonadati</taxon>
        <taxon>Bacteroidota</taxon>
        <taxon>Bacteroidia</taxon>
        <taxon>Bacteroidales</taxon>
        <taxon>Prevotellaceae</taxon>
        <taxon>Palleniella</taxon>
    </lineage>
</organism>